<dbReference type="Proteomes" id="UP000249890">
    <property type="component" value="Chromosome"/>
</dbReference>
<name>A0A2Z2KKD7_9BACL</name>
<evidence type="ECO:0000313" key="4">
    <source>
        <dbReference type="Proteomes" id="UP000249890"/>
    </source>
</evidence>
<keyword evidence="4" id="KW-1185">Reference proteome</keyword>
<dbReference type="RefSeq" id="WP_087917739.1">
    <property type="nucleotide sequence ID" value="NZ_CP021780.1"/>
</dbReference>
<sequence>MNGLNLQGQPDAPEGNAAVYHMKYDRTAFDYITLVSGYLFMPFGLVLALIRLFSTHYKNYRKASNYNLLSHVFIGGFIQLAVFSYRDIQKGEYETAVLIMLLVMLALLFLLPAYGLGTVAARAKYKFSLLTTSYIGLVTDQQIRHIGTLSARTAQSESDVRRDVLYLKNKGLLPHDMVFSEQLQGAPYAAVPPTPSPSSGPSGFESAQRAHQTGAPSSSAVPPQLPKSVRCPGCGAQNTVYPGQAKNCDYCGTTIPYT</sequence>
<organism evidence="3 4">
    <name type="scientific">Paenibacillus donghaensis</name>
    <dbReference type="NCBI Taxonomy" id="414771"/>
    <lineage>
        <taxon>Bacteria</taxon>
        <taxon>Bacillati</taxon>
        <taxon>Bacillota</taxon>
        <taxon>Bacilli</taxon>
        <taxon>Bacillales</taxon>
        <taxon>Paenibacillaceae</taxon>
        <taxon>Paenibacillus</taxon>
    </lineage>
</organism>
<feature type="transmembrane region" description="Helical" evidence="2">
    <location>
        <begin position="66"/>
        <end position="85"/>
    </location>
</feature>
<evidence type="ECO:0000256" key="1">
    <source>
        <dbReference type="SAM" id="MobiDB-lite"/>
    </source>
</evidence>
<keyword evidence="2" id="KW-1133">Transmembrane helix</keyword>
<dbReference type="EMBL" id="CP021780">
    <property type="protein sequence ID" value="ASA23753.1"/>
    <property type="molecule type" value="Genomic_DNA"/>
</dbReference>
<keyword evidence="2" id="KW-0812">Transmembrane</keyword>
<feature type="transmembrane region" description="Helical" evidence="2">
    <location>
        <begin position="97"/>
        <end position="116"/>
    </location>
</feature>
<accession>A0A2Z2KKD7</accession>
<reference evidence="3 4" key="1">
    <citation type="submission" date="2017-06" db="EMBL/GenBank/DDBJ databases">
        <title>Complete genome sequence of Paenibacillus donghaensis KCTC 13049T isolated from East Sea sediment, South Korea.</title>
        <authorList>
            <person name="Jung B.K."/>
            <person name="Hong S.-J."/>
            <person name="Shin J.-H."/>
        </authorList>
    </citation>
    <scope>NUCLEOTIDE SEQUENCE [LARGE SCALE GENOMIC DNA]</scope>
    <source>
        <strain evidence="3 4">KCTC 13049</strain>
    </source>
</reference>
<evidence type="ECO:0000313" key="3">
    <source>
        <dbReference type="EMBL" id="ASA23753.1"/>
    </source>
</evidence>
<evidence type="ECO:0000256" key="2">
    <source>
        <dbReference type="SAM" id="Phobius"/>
    </source>
</evidence>
<dbReference type="OrthoDB" id="1651838at2"/>
<feature type="transmembrane region" description="Helical" evidence="2">
    <location>
        <begin position="31"/>
        <end position="54"/>
    </location>
</feature>
<feature type="compositionally biased region" description="Polar residues" evidence="1">
    <location>
        <begin position="209"/>
        <end position="221"/>
    </location>
</feature>
<keyword evidence="2" id="KW-0472">Membrane</keyword>
<dbReference type="KEGG" id="pdh:B9T62_25020"/>
<gene>
    <name evidence="3" type="ORF">B9T62_25020</name>
</gene>
<dbReference type="AlphaFoldDB" id="A0A2Z2KKD7"/>
<protein>
    <submittedName>
        <fullName evidence="3">Uncharacterized protein</fullName>
    </submittedName>
</protein>
<proteinExistence type="predicted"/>
<feature type="region of interest" description="Disordered" evidence="1">
    <location>
        <begin position="189"/>
        <end position="224"/>
    </location>
</feature>